<dbReference type="InterPro" id="IPR003742">
    <property type="entry name" value="RlmH-like"/>
</dbReference>
<gene>
    <name evidence="6 7" type="primary">rlmH</name>
    <name evidence="7" type="ORF">GCM10008919_07320</name>
</gene>
<dbReference type="NCBIfam" id="NF000985">
    <property type="entry name" value="PRK00103.1-3"/>
    <property type="match status" value="1"/>
</dbReference>
<dbReference type="EC" id="2.1.1.177" evidence="6"/>
<comment type="function">
    <text evidence="6">Specifically methylates the pseudouridine at position 1915 (m3Psi1915) in 23S rRNA.</text>
</comment>
<dbReference type="PANTHER" id="PTHR33603">
    <property type="entry name" value="METHYLTRANSFERASE"/>
    <property type="match status" value="1"/>
</dbReference>
<dbReference type="RefSeq" id="WP_304988337.1">
    <property type="nucleotide sequence ID" value="NZ_BAAACR010000004.1"/>
</dbReference>
<keyword evidence="3 6" id="KW-0808">Transferase</keyword>
<dbReference type="Pfam" id="PF02590">
    <property type="entry name" value="SPOUT_MTase"/>
    <property type="match status" value="1"/>
</dbReference>
<evidence type="ECO:0000256" key="2">
    <source>
        <dbReference type="ARBA" id="ARBA00022603"/>
    </source>
</evidence>
<reference evidence="8" key="1">
    <citation type="journal article" date="2019" name="Int. J. Syst. Evol. Microbiol.">
        <title>The Global Catalogue of Microorganisms (GCM) 10K type strain sequencing project: providing services to taxonomists for standard genome sequencing and annotation.</title>
        <authorList>
            <consortium name="The Broad Institute Genomics Platform"/>
            <consortium name="The Broad Institute Genome Sequencing Center for Infectious Disease"/>
            <person name="Wu L."/>
            <person name="Ma J."/>
        </authorList>
    </citation>
    <scope>NUCLEOTIDE SEQUENCE [LARGE SCALE GENOMIC DNA]</scope>
    <source>
        <strain evidence="8">JCM 8542</strain>
    </source>
</reference>
<dbReference type="PIRSF" id="PIRSF004505">
    <property type="entry name" value="MT_bac"/>
    <property type="match status" value="1"/>
</dbReference>
<evidence type="ECO:0000313" key="8">
    <source>
        <dbReference type="Proteomes" id="UP001500399"/>
    </source>
</evidence>
<evidence type="ECO:0000256" key="3">
    <source>
        <dbReference type="ARBA" id="ARBA00022679"/>
    </source>
</evidence>
<dbReference type="Gene3D" id="3.40.1280.10">
    <property type="match status" value="1"/>
</dbReference>
<dbReference type="InterPro" id="IPR029028">
    <property type="entry name" value="Alpha/beta_knot_MTases"/>
</dbReference>
<keyword evidence="6" id="KW-0963">Cytoplasm</keyword>
<evidence type="ECO:0000256" key="4">
    <source>
        <dbReference type="ARBA" id="ARBA00022691"/>
    </source>
</evidence>
<evidence type="ECO:0000256" key="5">
    <source>
        <dbReference type="ARBA" id="ARBA00038303"/>
    </source>
</evidence>
<accession>A0ABP3CIT9</accession>
<comment type="subcellular location">
    <subcellularLocation>
        <location evidence="6">Cytoplasm</location>
    </subcellularLocation>
</comment>
<comment type="caution">
    <text evidence="6">Lacks conserved residue(s) required for the propagation of feature annotation.</text>
</comment>
<protein>
    <recommendedName>
        <fullName evidence="6">Ribosomal RNA large subunit methyltransferase H</fullName>
        <ecNumber evidence="6">2.1.1.177</ecNumber>
    </recommendedName>
    <alternativeName>
        <fullName evidence="6">23S rRNA (pseudouridine1915-N3)-methyltransferase</fullName>
    </alternativeName>
    <alternativeName>
        <fullName evidence="6">23S rRNA m3Psi1915 methyltransferase</fullName>
    </alternativeName>
    <alternativeName>
        <fullName evidence="6">rRNA (pseudouridine-N3-)-methyltransferase RlmH</fullName>
    </alternativeName>
</protein>
<keyword evidence="4 6" id="KW-0949">S-adenosyl-L-methionine</keyword>
<evidence type="ECO:0000313" key="7">
    <source>
        <dbReference type="EMBL" id="GAA0206602.1"/>
    </source>
</evidence>
<comment type="catalytic activity">
    <reaction evidence="6">
        <text>pseudouridine(1915) in 23S rRNA + S-adenosyl-L-methionine = N(3)-methylpseudouridine(1915) in 23S rRNA + S-adenosyl-L-homocysteine + H(+)</text>
        <dbReference type="Rhea" id="RHEA:42752"/>
        <dbReference type="Rhea" id="RHEA-COMP:10221"/>
        <dbReference type="Rhea" id="RHEA-COMP:10222"/>
        <dbReference type="ChEBI" id="CHEBI:15378"/>
        <dbReference type="ChEBI" id="CHEBI:57856"/>
        <dbReference type="ChEBI" id="CHEBI:59789"/>
        <dbReference type="ChEBI" id="CHEBI:65314"/>
        <dbReference type="ChEBI" id="CHEBI:74486"/>
        <dbReference type="EC" id="2.1.1.177"/>
    </reaction>
</comment>
<evidence type="ECO:0000256" key="1">
    <source>
        <dbReference type="ARBA" id="ARBA00022552"/>
    </source>
</evidence>
<evidence type="ECO:0000256" key="6">
    <source>
        <dbReference type="HAMAP-Rule" id="MF_00658"/>
    </source>
</evidence>
<organism evidence="7 8">
    <name type="scientific">Selenomonas dianae</name>
    <dbReference type="NCBI Taxonomy" id="135079"/>
    <lineage>
        <taxon>Bacteria</taxon>
        <taxon>Bacillati</taxon>
        <taxon>Bacillota</taxon>
        <taxon>Negativicutes</taxon>
        <taxon>Selenomonadales</taxon>
        <taxon>Selenomonadaceae</taxon>
        <taxon>Selenomonas</taxon>
    </lineage>
</organism>
<feature type="binding site" evidence="6">
    <location>
        <position position="76"/>
    </location>
    <ligand>
        <name>S-adenosyl-L-methionine</name>
        <dbReference type="ChEBI" id="CHEBI:59789"/>
    </ligand>
</feature>
<name>A0ABP3CIT9_9FIRM</name>
<proteinExistence type="inferred from homology"/>
<comment type="caution">
    <text evidence="7">The sequence shown here is derived from an EMBL/GenBank/DDBJ whole genome shotgun (WGS) entry which is preliminary data.</text>
</comment>
<sequence>MKITIVCAGKIKEKYLRDGIAEYEKRMRPYADVRTHEIPEERMKEKPSAAEKAETIRREGERLLTQVPQGAYLIVLDVGGAELSSEEFAAKIDRLAVTGESHIAFLIGGPFGLSDELRRSADLRLSFSRFTFPHQLIRLFLVEQIYRAFKISRGEPYHL</sequence>
<dbReference type="EMBL" id="BAAACR010000004">
    <property type="protein sequence ID" value="GAA0206602.1"/>
    <property type="molecule type" value="Genomic_DNA"/>
</dbReference>
<dbReference type="SUPFAM" id="SSF75217">
    <property type="entry name" value="alpha/beta knot"/>
    <property type="match status" value="1"/>
</dbReference>
<dbReference type="HAMAP" id="MF_00658">
    <property type="entry name" value="23SrRNA_methyltr_H"/>
    <property type="match status" value="1"/>
</dbReference>
<dbReference type="PANTHER" id="PTHR33603:SF1">
    <property type="entry name" value="RIBOSOMAL RNA LARGE SUBUNIT METHYLTRANSFERASE H"/>
    <property type="match status" value="1"/>
</dbReference>
<keyword evidence="8" id="KW-1185">Reference proteome</keyword>
<comment type="similarity">
    <text evidence="5 6">Belongs to the RNA methyltransferase RlmH family.</text>
</comment>
<dbReference type="Proteomes" id="UP001500399">
    <property type="component" value="Unassembled WGS sequence"/>
</dbReference>
<dbReference type="CDD" id="cd18081">
    <property type="entry name" value="RlmH-like"/>
    <property type="match status" value="1"/>
</dbReference>
<keyword evidence="1 6" id="KW-0698">rRNA processing</keyword>
<keyword evidence="2 6" id="KW-0489">Methyltransferase</keyword>
<comment type="subunit">
    <text evidence="6">Homodimer.</text>
</comment>
<feature type="binding site" evidence="6">
    <location>
        <position position="108"/>
    </location>
    <ligand>
        <name>S-adenosyl-L-methionine</name>
        <dbReference type="ChEBI" id="CHEBI:59789"/>
    </ligand>
</feature>
<dbReference type="InterPro" id="IPR029026">
    <property type="entry name" value="tRNA_m1G_MTases_N"/>
</dbReference>